<dbReference type="RefSeq" id="WP_163567239.1">
    <property type="nucleotide sequence ID" value="NZ_BAAANY010000036.1"/>
</dbReference>
<dbReference type="Proteomes" id="UP001500618">
    <property type="component" value="Unassembled WGS sequence"/>
</dbReference>
<evidence type="ECO:0000313" key="1">
    <source>
        <dbReference type="EMBL" id="GAA1709949.1"/>
    </source>
</evidence>
<comment type="caution">
    <text evidence="1">The sequence shown here is derived from an EMBL/GenBank/DDBJ whole genome shotgun (WGS) entry which is preliminary data.</text>
</comment>
<keyword evidence="2" id="KW-1185">Reference proteome</keyword>
<protein>
    <submittedName>
        <fullName evidence="1">Radical SAM protein</fullName>
    </submittedName>
</protein>
<gene>
    <name evidence="1" type="ORF">GCM10009765_69020</name>
</gene>
<sequence length="148" mass="15952">MSYTLAFFAVPLAELTARLAGIDASADDRAQRTYDVLRVLGRPIDSITHSSAGGEWFRDQFVATALAGIIGAGPAGHLLDRPLAGMQWSYQPTFGWLTGIEVADTAARLEAADLDDPDDPESAETLESLLDILRMAVLFGDDLVTVYH</sequence>
<reference evidence="2" key="1">
    <citation type="journal article" date="2019" name="Int. J. Syst. Evol. Microbiol.">
        <title>The Global Catalogue of Microorganisms (GCM) 10K type strain sequencing project: providing services to taxonomists for standard genome sequencing and annotation.</title>
        <authorList>
            <consortium name="The Broad Institute Genomics Platform"/>
            <consortium name="The Broad Institute Genome Sequencing Center for Infectious Disease"/>
            <person name="Wu L."/>
            <person name="Ma J."/>
        </authorList>
    </citation>
    <scope>NUCLEOTIDE SEQUENCE [LARGE SCALE GENOMIC DNA]</scope>
    <source>
        <strain evidence="2">JCM 14718</strain>
    </source>
</reference>
<dbReference type="EMBL" id="BAAANY010000036">
    <property type="protein sequence ID" value="GAA1709949.1"/>
    <property type="molecule type" value="Genomic_DNA"/>
</dbReference>
<evidence type="ECO:0000313" key="2">
    <source>
        <dbReference type="Proteomes" id="UP001500618"/>
    </source>
</evidence>
<name>A0ABP4URG6_9ACTN</name>
<proteinExistence type="predicted"/>
<organism evidence="1 2">
    <name type="scientific">Fodinicola feengrottensis</name>
    <dbReference type="NCBI Taxonomy" id="435914"/>
    <lineage>
        <taxon>Bacteria</taxon>
        <taxon>Bacillati</taxon>
        <taxon>Actinomycetota</taxon>
        <taxon>Actinomycetes</taxon>
        <taxon>Mycobacteriales</taxon>
        <taxon>Fodinicola</taxon>
    </lineage>
</organism>
<accession>A0ABP4URG6</accession>